<gene>
    <name evidence="4" type="ORF">M0R45_032738</name>
</gene>
<dbReference type="PANTHER" id="PTHR47933">
    <property type="entry name" value="PENTATRICOPEPTIDE REPEAT-CONTAINING PROTEIN 1, MITOCHONDRIAL"/>
    <property type="match status" value="1"/>
</dbReference>
<sequence>MEENGCSRVLKSTMPFYMVWPKHNQLGEVKKVCKKMVNQGLVSNVITYTSLIDGLCKNGSTDLAFRIFHEMRERDCLPNLYTYSSLIFGLCQEGKADDERLLEEMEREGLVPDLVTFTMLIDGLYYAR</sequence>
<dbReference type="PROSITE" id="PS51375">
    <property type="entry name" value="PPR"/>
    <property type="match status" value="2"/>
</dbReference>
<comment type="similarity">
    <text evidence="1">Belongs to the PPR family. P subfamily.</text>
</comment>
<feature type="repeat" description="PPR" evidence="3">
    <location>
        <begin position="79"/>
        <end position="112"/>
    </location>
</feature>
<dbReference type="Pfam" id="PF13041">
    <property type="entry name" value="PPR_2"/>
    <property type="match status" value="1"/>
</dbReference>
<evidence type="ECO:0008006" key="6">
    <source>
        <dbReference type="Google" id="ProtNLM"/>
    </source>
</evidence>
<dbReference type="Gene3D" id="1.25.40.10">
    <property type="entry name" value="Tetratricopeptide repeat domain"/>
    <property type="match status" value="1"/>
</dbReference>
<evidence type="ECO:0000256" key="1">
    <source>
        <dbReference type="ARBA" id="ARBA00007626"/>
    </source>
</evidence>
<organism evidence="4 5">
    <name type="scientific">Rubus argutus</name>
    <name type="common">Southern blackberry</name>
    <dbReference type="NCBI Taxonomy" id="59490"/>
    <lineage>
        <taxon>Eukaryota</taxon>
        <taxon>Viridiplantae</taxon>
        <taxon>Streptophyta</taxon>
        <taxon>Embryophyta</taxon>
        <taxon>Tracheophyta</taxon>
        <taxon>Spermatophyta</taxon>
        <taxon>Magnoliopsida</taxon>
        <taxon>eudicotyledons</taxon>
        <taxon>Gunneridae</taxon>
        <taxon>Pentapetalae</taxon>
        <taxon>rosids</taxon>
        <taxon>fabids</taxon>
        <taxon>Rosales</taxon>
        <taxon>Rosaceae</taxon>
        <taxon>Rosoideae</taxon>
        <taxon>Rosoideae incertae sedis</taxon>
        <taxon>Rubus</taxon>
    </lineage>
</organism>
<name>A0AAW1WIJ9_RUBAR</name>
<dbReference type="EMBL" id="JBEDUW010000006">
    <property type="protein sequence ID" value="KAK9924368.1"/>
    <property type="molecule type" value="Genomic_DNA"/>
</dbReference>
<dbReference type="InterPro" id="IPR051240">
    <property type="entry name" value="Mito_RNA-Proc/Resp"/>
</dbReference>
<dbReference type="InterPro" id="IPR011990">
    <property type="entry name" value="TPR-like_helical_dom_sf"/>
</dbReference>
<evidence type="ECO:0000256" key="3">
    <source>
        <dbReference type="PROSITE-ProRule" id="PRU00708"/>
    </source>
</evidence>
<keyword evidence="2" id="KW-0677">Repeat</keyword>
<dbReference type="PANTHER" id="PTHR47933:SF11">
    <property type="entry name" value="PENTATRICOPEPTIDE REPEAT-CONTAINING PROTEIN 2"/>
    <property type="match status" value="1"/>
</dbReference>
<dbReference type="GO" id="GO:0003729">
    <property type="term" value="F:mRNA binding"/>
    <property type="evidence" value="ECO:0007669"/>
    <property type="project" value="TreeGrafter"/>
</dbReference>
<evidence type="ECO:0000256" key="2">
    <source>
        <dbReference type="ARBA" id="ARBA00022737"/>
    </source>
</evidence>
<proteinExistence type="inferred from homology"/>
<protein>
    <recommendedName>
        <fullName evidence="6">Pentatricopeptide repeat-containing protein</fullName>
    </recommendedName>
</protein>
<dbReference type="Pfam" id="PF13812">
    <property type="entry name" value="PPR_3"/>
    <property type="match status" value="1"/>
</dbReference>
<accession>A0AAW1WIJ9</accession>
<evidence type="ECO:0000313" key="5">
    <source>
        <dbReference type="Proteomes" id="UP001457282"/>
    </source>
</evidence>
<dbReference type="NCBIfam" id="TIGR00756">
    <property type="entry name" value="PPR"/>
    <property type="match status" value="2"/>
</dbReference>
<evidence type="ECO:0000313" key="4">
    <source>
        <dbReference type="EMBL" id="KAK9924368.1"/>
    </source>
</evidence>
<keyword evidence="5" id="KW-1185">Reference proteome</keyword>
<dbReference type="Proteomes" id="UP001457282">
    <property type="component" value="Unassembled WGS sequence"/>
</dbReference>
<dbReference type="InterPro" id="IPR002885">
    <property type="entry name" value="PPR_rpt"/>
</dbReference>
<reference evidence="4 5" key="1">
    <citation type="journal article" date="2023" name="G3 (Bethesda)">
        <title>A chromosome-length genome assembly and annotation of blackberry (Rubus argutus, cv. 'Hillquist').</title>
        <authorList>
            <person name="Bruna T."/>
            <person name="Aryal R."/>
            <person name="Dudchenko O."/>
            <person name="Sargent D.J."/>
            <person name="Mead D."/>
            <person name="Buti M."/>
            <person name="Cavallini A."/>
            <person name="Hytonen T."/>
            <person name="Andres J."/>
            <person name="Pham M."/>
            <person name="Weisz D."/>
            <person name="Mascagni F."/>
            <person name="Usai G."/>
            <person name="Natali L."/>
            <person name="Bassil N."/>
            <person name="Fernandez G.E."/>
            <person name="Lomsadze A."/>
            <person name="Armour M."/>
            <person name="Olukolu B."/>
            <person name="Poorten T."/>
            <person name="Britton C."/>
            <person name="Davik J."/>
            <person name="Ashrafi H."/>
            <person name="Aiden E.L."/>
            <person name="Borodovsky M."/>
            <person name="Worthington M."/>
        </authorList>
    </citation>
    <scope>NUCLEOTIDE SEQUENCE [LARGE SCALE GENOMIC DNA]</scope>
    <source>
        <strain evidence="4">PI 553951</strain>
    </source>
</reference>
<dbReference type="AlphaFoldDB" id="A0AAW1WIJ9"/>
<comment type="caution">
    <text evidence="4">The sequence shown here is derived from an EMBL/GenBank/DDBJ whole genome shotgun (WGS) entry which is preliminary data.</text>
</comment>
<feature type="repeat" description="PPR" evidence="3">
    <location>
        <begin position="44"/>
        <end position="78"/>
    </location>
</feature>